<keyword evidence="1" id="KW-0812">Transmembrane</keyword>
<reference evidence="3" key="1">
    <citation type="submission" date="2010-12" db="EMBL/GenBank/DDBJ databases">
        <title>Complete sequence of Bacillus cellulosilyticus DSM 2522.</title>
        <authorList>
            <consortium name="US DOE Joint Genome Institute"/>
            <person name="Lucas S."/>
            <person name="Copeland A."/>
            <person name="Lapidus A."/>
            <person name="Cheng J.-F."/>
            <person name="Bruce D."/>
            <person name="Goodwin L."/>
            <person name="Pitluck S."/>
            <person name="Chertkov O."/>
            <person name="Detter J.C."/>
            <person name="Han C."/>
            <person name="Tapia R."/>
            <person name="Land M."/>
            <person name="Hauser L."/>
            <person name="Jeffries C."/>
            <person name="Kyrpides N."/>
            <person name="Ivanova N."/>
            <person name="Mikhailova N."/>
            <person name="Brumm P."/>
            <person name="Mead D."/>
            <person name="Woyke T."/>
        </authorList>
    </citation>
    <scope>NUCLEOTIDE SEQUENCE [LARGE SCALE GENOMIC DNA]</scope>
    <source>
        <strain evidence="3">DSM 2522</strain>
    </source>
</reference>
<evidence type="ECO:0000313" key="4">
    <source>
        <dbReference type="Proteomes" id="UP000001401"/>
    </source>
</evidence>
<keyword evidence="4" id="KW-1185">Reference proteome</keyword>
<feature type="transmembrane region" description="Helical" evidence="1">
    <location>
        <begin position="153"/>
        <end position="177"/>
    </location>
</feature>
<evidence type="ECO:0000259" key="2">
    <source>
        <dbReference type="Pfam" id="PF04235"/>
    </source>
</evidence>
<proteinExistence type="predicted"/>
<feature type="transmembrane region" description="Helical" evidence="1">
    <location>
        <begin position="214"/>
        <end position="239"/>
    </location>
</feature>
<dbReference type="eggNOG" id="COG2311">
    <property type="taxonomic scope" value="Bacteria"/>
</dbReference>
<keyword evidence="1" id="KW-1133">Transmembrane helix</keyword>
<feature type="transmembrane region" description="Helical" evidence="1">
    <location>
        <begin position="23"/>
        <end position="41"/>
    </location>
</feature>
<accession>E6TQG1</accession>
<dbReference type="HOGENOM" id="CLU_039610_0_0_9"/>
<dbReference type="PANTHER" id="PTHR30590:SF2">
    <property type="entry name" value="INNER MEMBRANE PROTEIN"/>
    <property type="match status" value="1"/>
</dbReference>
<name>E6TQG1_EVAC2</name>
<dbReference type="OrthoDB" id="9807744at2"/>
<feature type="transmembrane region" description="Helical" evidence="1">
    <location>
        <begin position="62"/>
        <end position="90"/>
    </location>
</feature>
<keyword evidence="1" id="KW-0472">Membrane</keyword>
<dbReference type="PANTHER" id="PTHR30590">
    <property type="entry name" value="INNER MEMBRANE PROTEIN"/>
    <property type="match status" value="1"/>
</dbReference>
<dbReference type="InterPro" id="IPR052529">
    <property type="entry name" value="Bact_Transport_Assoc"/>
</dbReference>
<feature type="transmembrane region" description="Helical" evidence="1">
    <location>
        <begin position="334"/>
        <end position="356"/>
    </location>
</feature>
<evidence type="ECO:0000256" key="1">
    <source>
        <dbReference type="SAM" id="Phobius"/>
    </source>
</evidence>
<feature type="transmembrane region" description="Helical" evidence="1">
    <location>
        <begin position="110"/>
        <end position="141"/>
    </location>
</feature>
<sequence length="414" mass="47499">MQQTKQQHFVPTGANERIVTLDVIRAFALFGILLVNMRFFSTPAIQAEMVGTSFSSNLLDTISTWFIFIFAEVKFVSMFSMLFGIGFLLFMERGEEKGIDVKNFFKRRLLVLLLFGLIHIFFFWYGDILTFYAVLGFLLLFMKGKQPRSLKKAAIITWSIIVSFFMLMASLMFLAQLENSPEQQALMENEVNRIAEVYSQGTFIEILQQRINDISVIAVGNIFLFGVILTMFFFGMYFWKTGIFTNTSENLDRIRRISKGMLMVGVLGLILASLGKVFIDGANSPWYFVKYGGLFISGPSISIFYVMSILLLLQNKKRLAKATTFLQPVGKMALTNYLMQTLVCTTIFYGYGFSLFGSVGPFGGILITLSIYCVQIAYSYFWMKRFRFGPMEWLWRRLTYGKNAVKVQRLRKAL</sequence>
<organism evidence="3 4">
    <name type="scientific">Evansella cellulosilytica (strain ATCC 21833 / DSM 2522 / FERM P-1141 / JCM 9156 / N-4)</name>
    <name type="common">Bacillus cellulosilyticus</name>
    <dbReference type="NCBI Taxonomy" id="649639"/>
    <lineage>
        <taxon>Bacteria</taxon>
        <taxon>Bacillati</taxon>
        <taxon>Bacillota</taxon>
        <taxon>Bacilli</taxon>
        <taxon>Bacillales</taxon>
        <taxon>Bacillaceae</taxon>
        <taxon>Evansella</taxon>
    </lineage>
</organism>
<dbReference type="Pfam" id="PF04235">
    <property type="entry name" value="DUF418"/>
    <property type="match status" value="1"/>
</dbReference>
<feature type="transmembrane region" description="Helical" evidence="1">
    <location>
        <begin position="260"/>
        <end position="279"/>
    </location>
</feature>
<dbReference type="KEGG" id="bco:Bcell_1068"/>
<feature type="domain" description="DUF418" evidence="2">
    <location>
        <begin position="239"/>
        <end position="402"/>
    </location>
</feature>
<evidence type="ECO:0000313" key="3">
    <source>
        <dbReference type="EMBL" id="ADU29339.1"/>
    </source>
</evidence>
<dbReference type="STRING" id="649639.Bcell_1068"/>
<feature type="transmembrane region" description="Helical" evidence="1">
    <location>
        <begin position="362"/>
        <end position="381"/>
    </location>
</feature>
<dbReference type="Proteomes" id="UP000001401">
    <property type="component" value="Chromosome"/>
</dbReference>
<gene>
    <name evidence="3" type="ordered locus">Bcell_1068</name>
</gene>
<dbReference type="RefSeq" id="WP_013487680.1">
    <property type="nucleotide sequence ID" value="NC_014829.1"/>
</dbReference>
<dbReference type="InterPro" id="IPR007349">
    <property type="entry name" value="DUF418"/>
</dbReference>
<dbReference type="EMBL" id="CP002394">
    <property type="protein sequence ID" value="ADU29339.1"/>
    <property type="molecule type" value="Genomic_DNA"/>
</dbReference>
<feature type="transmembrane region" description="Helical" evidence="1">
    <location>
        <begin position="291"/>
        <end position="313"/>
    </location>
</feature>
<dbReference type="AlphaFoldDB" id="E6TQG1"/>
<protein>
    <recommendedName>
        <fullName evidence="2">DUF418 domain-containing protein</fullName>
    </recommendedName>
</protein>